<dbReference type="EMBL" id="MU151130">
    <property type="protein sequence ID" value="KAF9449467.1"/>
    <property type="molecule type" value="Genomic_DNA"/>
</dbReference>
<accession>A0A9P6C2X6</accession>
<gene>
    <name evidence="1" type="ORF">P691DRAFT_667493</name>
</gene>
<keyword evidence="2" id="KW-1185">Reference proteome</keyword>
<comment type="caution">
    <text evidence="1">The sequence shown here is derived from an EMBL/GenBank/DDBJ whole genome shotgun (WGS) entry which is preliminary data.</text>
</comment>
<sequence>GTLTSSLIGRQCFLNSIDCLIKDTKVHTSSPQCQQCWKWGHPSDTCRCPAICCPICVGPYHRDSHHSMSSCCKGNPKASPPIPPTPTDMACPHVHSCINCSTQHAADDRHCPYWHHCFNCNWIKLQSAWDAAARRAPTSVSTGPSLPPPL</sequence>
<protein>
    <submittedName>
        <fullName evidence="1">Gag-like protein</fullName>
    </submittedName>
</protein>
<dbReference type="AlphaFoldDB" id="A0A9P6C2X6"/>
<dbReference type="OrthoDB" id="2855870at2759"/>
<proteinExistence type="predicted"/>
<organism evidence="1 2">
    <name type="scientific">Macrolepiota fuliginosa MF-IS2</name>
    <dbReference type="NCBI Taxonomy" id="1400762"/>
    <lineage>
        <taxon>Eukaryota</taxon>
        <taxon>Fungi</taxon>
        <taxon>Dikarya</taxon>
        <taxon>Basidiomycota</taxon>
        <taxon>Agaricomycotina</taxon>
        <taxon>Agaricomycetes</taxon>
        <taxon>Agaricomycetidae</taxon>
        <taxon>Agaricales</taxon>
        <taxon>Agaricineae</taxon>
        <taxon>Agaricaceae</taxon>
        <taxon>Macrolepiota</taxon>
    </lineage>
</organism>
<evidence type="ECO:0000313" key="2">
    <source>
        <dbReference type="Proteomes" id="UP000807342"/>
    </source>
</evidence>
<name>A0A9P6C2X6_9AGAR</name>
<feature type="non-terminal residue" evidence="1">
    <location>
        <position position="1"/>
    </location>
</feature>
<dbReference type="Proteomes" id="UP000807342">
    <property type="component" value="Unassembled WGS sequence"/>
</dbReference>
<reference evidence="1" key="1">
    <citation type="submission" date="2020-11" db="EMBL/GenBank/DDBJ databases">
        <authorList>
            <consortium name="DOE Joint Genome Institute"/>
            <person name="Ahrendt S."/>
            <person name="Riley R."/>
            <person name="Andreopoulos W."/>
            <person name="Labutti K."/>
            <person name="Pangilinan J."/>
            <person name="Ruiz-Duenas F.J."/>
            <person name="Barrasa J.M."/>
            <person name="Sanchez-Garcia M."/>
            <person name="Camarero S."/>
            <person name="Miyauchi S."/>
            <person name="Serrano A."/>
            <person name="Linde D."/>
            <person name="Babiker R."/>
            <person name="Drula E."/>
            <person name="Ayuso-Fernandez I."/>
            <person name="Pacheco R."/>
            <person name="Padilla G."/>
            <person name="Ferreira P."/>
            <person name="Barriuso J."/>
            <person name="Kellner H."/>
            <person name="Castanera R."/>
            <person name="Alfaro M."/>
            <person name="Ramirez L."/>
            <person name="Pisabarro A.G."/>
            <person name="Kuo A."/>
            <person name="Tritt A."/>
            <person name="Lipzen A."/>
            <person name="He G."/>
            <person name="Yan M."/>
            <person name="Ng V."/>
            <person name="Cullen D."/>
            <person name="Martin F."/>
            <person name="Rosso M.-N."/>
            <person name="Henrissat B."/>
            <person name="Hibbett D."/>
            <person name="Martinez A.T."/>
            <person name="Grigoriev I.V."/>
        </authorList>
    </citation>
    <scope>NUCLEOTIDE SEQUENCE</scope>
    <source>
        <strain evidence="1">MF-IS2</strain>
    </source>
</reference>
<evidence type="ECO:0000313" key="1">
    <source>
        <dbReference type="EMBL" id="KAF9449467.1"/>
    </source>
</evidence>